<dbReference type="InterPro" id="IPR003680">
    <property type="entry name" value="Flavodoxin_fold"/>
</dbReference>
<gene>
    <name evidence="4" type="ORF">GGQ63_000751</name>
</gene>
<reference evidence="4 5" key="1">
    <citation type="submission" date="2020-08" db="EMBL/GenBank/DDBJ databases">
        <title>Genomic Encyclopedia of Type Strains, Phase IV (KMG-IV): sequencing the most valuable type-strain genomes for metagenomic binning, comparative biology and taxonomic classification.</title>
        <authorList>
            <person name="Goeker M."/>
        </authorList>
    </citation>
    <scope>NUCLEOTIDE SEQUENCE [LARGE SCALE GENOMIC DNA]</scope>
    <source>
        <strain evidence="4 5">DSM 16268</strain>
    </source>
</reference>
<sequence length="212" mass="22824">MPKTASTLPARPAAASASAAKSVLVVQGHPDPAGGHLCHALADAYAAAAEEAGHRVDRIEVAALDFPLLRTKEAFEHSPLLEALVPAHEKILAADHIVIVFPLWLGTMPALFKAFLEQIMRPGVAFAYRDKALPKKLFSGRTARIVVTMGMPAALYRFFYMAHGVRGLERNILRFVGIAPVRTTLLGMVEGASRGRVEGWLAAMRRLGAAAR</sequence>
<dbReference type="RefSeq" id="WP_183852697.1">
    <property type="nucleotide sequence ID" value="NZ_JACHOO010000002.1"/>
</dbReference>
<keyword evidence="5" id="KW-1185">Reference proteome</keyword>
<evidence type="ECO:0000313" key="5">
    <source>
        <dbReference type="Proteomes" id="UP000523821"/>
    </source>
</evidence>
<dbReference type="GO" id="GO:0005829">
    <property type="term" value="C:cytosol"/>
    <property type="evidence" value="ECO:0007669"/>
    <property type="project" value="TreeGrafter"/>
</dbReference>
<dbReference type="PANTHER" id="PTHR10204:SF34">
    <property type="entry name" value="NAD(P)H DEHYDROGENASE [QUINONE] 1 ISOFORM 1"/>
    <property type="match status" value="1"/>
</dbReference>
<name>A0A7W9CU48_9HYPH</name>
<comment type="caution">
    <text evidence="4">The sequence shown here is derived from an EMBL/GenBank/DDBJ whole genome shotgun (WGS) entry which is preliminary data.</text>
</comment>
<dbReference type="EMBL" id="JACHOO010000002">
    <property type="protein sequence ID" value="MBB5751699.1"/>
    <property type="molecule type" value="Genomic_DNA"/>
</dbReference>
<dbReference type="Proteomes" id="UP000523821">
    <property type="component" value="Unassembled WGS sequence"/>
</dbReference>
<feature type="domain" description="Flavodoxin-like fold" evidence="3">
    <location>
        <begin position="22"/>
        <end position="193"/>
    </location>
</feature>
<evidence type="ECO:0000313" key="4">
    <source>
        <dbReference type="EMBL" id="MBB5751699.1"/>
    </source>
</evidence>
<dbReference type="AlphaFoldDB" id="A0A7W9CU48"/>
<dbReference type="Gene3D" id="3.40.50.360">
    <property type="match status" value="1"/>
</dbReference>
<organism evidence="4 5">
    <name type="scientific">Prosthecomicrobium pneumaticum</name>
    <dbReference type="NCBI Taxonomy" id="81895"/>
    <lineage>
        <taxon>Bacteria</taxon>
        <taxon>Pseudomonadati</taxon>
        <taxon>Pseudomonadota</taxon>
        <taxon>Alphaproteobacteria</taxon>
        <taxon>Hyphomicrobiales</taxon>
        <taxon>Kaistiaceae</taxon>
        <taxon>Prosthecomicrobium</taxon>
    </lineage>
</organism>
<dbReference type="GO" id="GO:0003955">
    <property type="term" value="F:NAD(P)H dehydrogenase (quinone) activity"/>
    <property type="evidence" value="ECO:0007669"/>
    <property type="project" value="TreeGrafter"/>
</dbReference>
<comment type="similarity">
    <text evidence="1">Belongs to the NAD(P)H dehydrogenase (quinone) family.</text>
</comment>
<dbReference type="SUPFAM" id="SSF52218">
    <property type="entry name" value="Flavoproteins"/>
    <property type="match status" value="1"/>
</dbReference>
<dbReference type="InterPro" id="IPR029039">
    <property type="entry name" value="Flavoprotein-like_sf"/>
</dbReference>
<dbReference type="PANTHER" id="PTHR10204">
    <property type="entry name" value="NAD P H OXIDOREDUCTASE-RELATED"/>
    <property type="match status" value="1"/>
</dbReference>
<evidence type="ECO:0000256" key="2">
    <source>
        <dbReference type="ARBA" id="ARBA00023002"/>
    </source>
</evidence>
<protein>
    <submittedName>
        <fullName evidence="4">Putative NADPH-quinone reductase</fullName>
    </submittedName>
</protein>
<proteinExistence type="inferred from homology"/>
<evidence type="ECO:0000259" key="3">
    <source>
        <dbReference type="Pfam" id="PF02525"/>
    </source>
</evidence>
<dbReference type="Pfam" id="PF02525">
    <property type="entry name" value="Flavodoxin_2"/>
    <property type="match status" value="1"/>
</dbReference>
<keyword evidence="2" id="KW-0560">Oxidoreductase</keyword>
<evidence type="ECO:0000256" key="1">
    <source>
        <dbReference type="ARBA" id="ARBA00006252"/>
    </source>
</evidence>
<accession>A0A7W9CU48</accession>
<dbReference type="InterPro" id="IPR051545">
    <property type="entry name" value="NAD(P)H_dehydrogenase_qn"/>
</dbReference>